<gene>
    <name evidence="3" type="ORF">GCM10011383_29320</name>
</gene>
<keyword evidence="4" id="KW-1185">Reference proteome</keyword>
<proteinExistence type="predicted"/>
<protein>
    <recommendedName>
        <fullName evidence="5">Phospholipase</fullName>
    </recommendedName>
</protein>
<organism evidence="3 4">
    <name type="scientific">Hymenobacter cavernae</name>
    <dbReference type="NCBI Taxonomy" id="2044852"/>
    <lineage>
        <taxon>Bacteria</taxon>
        <taxon>Pseudomonadati</taxon>
        <taxon>Bacteroidota</taxon>
        <taxon>Cytophagia</taxon>
        <taxon>Cytophagales</taxon>
        <taxon>Hymenobacteraceae</taxon>
        <taxon>Hymenobacter</taxon>
    </lineage>
</organism>
<evidence type="ECO:0000256" key="1">
    <source>
        <dbReference type="SAM" id="MobiDB-lite"/>
    </source>
</evidence>
<evidence type="ECO:0000313" key="3">
    <source>
        <dbReference type="EMBL" id="GGF16089.1"/>
    </source>
</evidence>
<name>A0ABQ1UEF5_9BACT</name>
<feature type="region of interest" description="Disordered" evidence="1">
    <location>
        <begin position="39"/>
        <end position="69"/>
    </location>
</feature>
<feature type="compositionally biased region" description="Low complexity" evidence="1">
    <location>
        <begin position="47"/>
        <end position="62"/>
    </location>
</feature>
<comment type="caution">
    <text evidence="3">The sequence shown here is derived from an EMBL/GenBank/DDBJ whole genome shotgun (WGS) entry which is preliminary data.</text>
</comment>
<dbReference type="RefSeq" id="WP_188814775.1">
    <property type="nucleotide sequence ID" value="NZ_BMHT01000005.1"/>
</dbReference>
<accession>A0ABQ1UEF5</accession>
<sequence>MAEINIQRKKARPSPWLLILLLLVVLGIVGYFLFRSGSETEQPVPPATGNSAPATTATSSPSDGPTLPADEAVASMAAQEPAATPDDLASFAITQTTQPDYGHRGLRMLSGILIDLADREDLRDNAVSEKRDNLTSATSRLEEENSSLRPGCVAAAAVMQAMQQKAYPNLERSVAELNEQALQLSGRTTTADLESLRNFFTRAAEIAKVLSQPSA</sequence>
<evidence type="ECO:0000256" key="2">
    <source>
        <dbReference type="SAM" id="Phobius"/>
    </source>
</evidence>
<reference evidence="4" key="1">
    <citation type="journal article" date="2019" name="Int. J. Syst. Evol. Microbiol.">
        <title>The Global Catalogue of Microorganisms (GCM) 10K type strain sequencing project: providing services to taxonomists for standard genome sequencing and annotation.</title>
        <authorList>
            <consortium name="The Broad Institute Genomics Platform"/>
            <consortium name="The Broad Institute Genome Sequencing Center for Infectious Disease"/>
            <person name="Wu L."/>
            <person name="Ma J."/>
        </authorList>
    </citation>
    <scope>NUCLEOTIDE SEQUENCE [LARGE SCALE GENOMIC DNA]</scope>
    <source>
        <strain evidence="4">CGMCC 1.15197</strain>
    </source>
</reference>
<evidence type="ECO:0008006" key="5">
    <source>
        <dbReference type="Google" id="ProtNLM"/>
    </source>
</evidence>
<dbReference type="EMBL" id="BMHT01000005">
    <property type="protein sequence ID" value="GGF16089.1"/>
    <property type="molecule type" value="Genomic_DNA"/>
</dbReference>
<keyword evidence="2" id="KW-0812">Transmembrane</keyword>
<keyword evidence="2" id="KW-0472">Membrane</keyword>
<dbReference type="Proteomes" id="UP000632273">
    <property type="component" value="Unassembled WGS sequence"/>
</dbReference>
<evidence type="ECO:0000313" key="4">
    <source>
        <dbReference type="Proteomes" id="UP000632273"/>
    </source>
</evidence>
<keyword evidence="2" id="KW-1133">Transmembrane helix</keyword>
<feature type="transmembrane region" description="Helical" evidence="2">
    <location>
        <begin position="16"/>
        <end position="34"/>
    </location>
</feature>